<sequence>MAVLKALLRDRILCNTGTYLIAVSVVLVYTQLKVLAELLVELLEVFLLLSKLSEELQALLNQVLADNLKDLVLLKDFSADVKRKVLRVDNTLDEAEPLRDKLFTVVHDEHTTHIELDVVLLLAVLEHVEWSTLRYKEKCLELKLTLDAKVLNSQVVFPVVAQVLVEAGILFTNGERDELAVLFNKVLQAALLEVLALVILEVQDETCTTLQLFPGLVLSYGEVPTSIRFPHILVIIVVLGDNSDLVSNEVRRVETHTELTDHGHVSTGLDGLHKSLGSGFGDGTQVVDQVSFGHTDTSIFNGQRLVGLVSRKADLVFGEILDLLWVLDSLISDLLQCITGVTDEFTEENLFVTVKCVDNKTCGNM</sequence>
<name>A0A9W5T868_BABOV</name>
<dbReference type="OrthoDB" id="8123626at2759"/>
<keyword evidence="1" id="KW-0812">Transmembrane</keyword>
<dbReference type="AlphaFoldDB" id="A0A9W5T868"/>
<proteinExistence type="predicted"/>
<keyword evidence="3" id="KW-1185">Reference proteome</keyword>
<dbReference type="EMBL" id="BLIY01000003">
    <property type="protein sequence ID" value="GFE53050.1"/>
    <property type="molecule type" value="Genomic_DNA"/>
</dbReference>
<organism evidence="2 3">
    <name type="scientific">Babesia ovis</name>
    <dbReference type="NCBI Taxonomy" id="5869"/>
    <lineage>
        <taxon>Eukaryota</taxon>
        <taxon>Sar</taxon>
        <taxon>Alveolata</taxon>
        <taxon>Apicomplexa</taxon>
        <taxon>Aconoidasida</taxon>
        <taxon>Piroplasmida</taxon>
        <taxon>Babesiidae</taxon>
        <taxon>Babesia</taxon>
    </lineage>
</organism>
<feature type="transmembrane region" description="Helical" evidence="1">
    <location>
        <begin position="12"/>
        <end position="32"/>
    </location>
</feature>
<accession>A0A9W5T868</accession>
<evidence type="ECO:0000256" key="1">
    <source>
        <dbReference type="SAM" id="Phobius"/>
    </source>
</evidence>
<dbReference type="Proteomes" id="UP001057455">
    <property type="component" value="Unassembled WGS sequence"/>
</dbReference>
<evidence type="ECO:0000313" key="2">
    <source>
        <dbReference type="EMBL" id="GFE53050.1"/>
    </source>
</evidence>
<keyword evidence="1" id="KW-0472">Membrane</keyword>
<keyword evidence="1" id="KW-1133">Transmembrane helix</keyword>
<protein>
    <submittedName>
        <fullName evidence="2">PR domain zinc finger protein 10</fullName>
    </submittedName>
</protein>
<reference evidence="2" key="1">
    <citation type="submission" date="2019-12" db="EMBL/GenBank/DDBJ databases">
        <title>Genome sequence of Babesia ovis.</title>
        <authorList>
            <person name="Yamagishi J."/>
            <person name="Sevinc F."/>
            <person name="Xuan X."/>
        </authorList>
    </citation>
    <scope>NUCLEOTIDE SEQUENCE</scope>
    <source>
        <strain evidence="2">Selcuk</strain>
    </source>
</reference>
<comment type="caution">
    <text evidence="2">The sequence shown here is derived from an EMBL/GenBank/DDBJ whole genome shotgun (WGS) entry which is preliminary data.</text>
</comment>
<evidence type="ECO:0000313" key="3">
    <source>
        <dbReference type="Proteomes" id="UP001057455"/>
    </source>
</evidence>
<gene>
    <name evidence="2" type="ORF">BaOVIS_004540</name>
</gene>